<dbReference type="PROSITE" id="PS00652">
    <property type="entry name" value="TNFR_NGFR_1"/>
    <property type="match status" value="2"/>
</dbReference>
<feature type="transmembrane region" description="Helical" evidence="5">
    <location>
        <begin position="2947"/>
        <end position="2967"/>
    </location>
</feature>
<evidence type="ECO:0000256" key="2">
    <source>
        <dbReference type="ARBA" id="ARBA00022801"/>
    </source>
</evidence>
<dbReference type="InterPro" id="IPR001368">
    <property type="entry name" value="TNFR/NGFR_Cys_rich_reg"/>
</dbReference>
<sequence length="3008" mass="329067">MLGIFILIAHAVLVLSDCPNDSLDVGGRLSCNKPKYMTDNLICTEECPTRFSDENACPSCYKYCAGPDPSNTILFTLEFSGFQDFTFDRIQDPSGTLFLNPGGIPFNDQSQNSPLPTLDRGFYFAPTSGMSSNTSFIPGLYFILNLWIKALDGGEILNVLIGPISYIRIFSVLGKYQFDALINSSDGSQYSVSEINANSYSSSWHYVSIYFSQDNCNTASFRIDVDGSTDYSTSWTDSEMSFPSGTYIWNLGYISPNDSFKGFIYWLQTRVDNEVNGPTSAPTVDCADKQYWDGTNCNDCDSSCPNWPWCIRSDCSICYSPDCSSCTGYSFASCSACTTGIPLLCCDHLAIECTQTWTSTLCNFGLPNAGVCLYGTPYGAWDCGGYYSFTVLTADFNTPFAGAYDSELITGSSSSSYNYWNTPETSDPLPAKNRGLYFDSNQFLSGSINLSNTWSIGIWAYVISGALISDSTNTLIFSAAGTIYFDLETWDSTTASYAVSNPITIKTWSYISCSVGFINKSTTITPYLNMIAGTAVTVANYVFRLPAGRQLYIGKGSPKFNGFISYFQLWGDTITDFSTPYNLYGFTGGVVSTLWPCEYSYYYDGSNCQPCLASGSCTMGCTRGASCYICDDFLCAQCSSFLPNSCTLCIPNASESPCQCDSGFYQPTNQALCSPCHAKCASCVGPLDTLCTSCKSGYFLLINKVCLINCPSGFIEVSSTKICNFSSRIGLSLSLYDQIKLDSVSGVQVGPTSNAYPTYETGDSYPQYLQGYYFKSSSYMLANTVIGPYFAISTWVFPISSGPIVTKIVSGLQIFCLELNGGFPKLTLTLSDSSSLSVLSSQDILTSSWSFVSFTGNINSSSNTVTINSYFNSISTGSSTSSTQTYFQDQNTGTLYIGNAGTSSFEGFLYNLKIFNSASYYVNDYKTSSCTSPCTQCPSDYNCPKTCPFLEFYNGSVCESCAGSCTNGCRYSSSSGTCTLCKTLQCYACDSFSGSCSSCITNAESDGSGGCKCKANAFWKPGYCEVCDMLCSVCKQASYFECSSCITGSQMVNDICLNDCPYGYGTSCTVVSTAVVDLLFDSDFQGSYGIFISGTSSSTYQHFVSPEAVDPVPAYKRGLYFDGNMYLESSLPVQLSHSFSMGTWVWDITDDTIIRKNRLQIVSDGSMRVKLRNNMQVDSIISLTQSILLSAWNYISVVVAYTSSTTIFEIYVNGNLVNSLSNPNLIFRDQSSTNLKLGRGSSSGFVGFLYSFQLWNVRISDFVSIINGFSFCGAGLKSSCLSTCSFSEYQNSVSCLSCSSCTKGCVRGNSCNICYDILCLVCTGFGAGKCTQCISSAHLVSGSCFCNTCYGASIDGLSCVLCPSECSLCSISIYNKCTECISGFFLFASTGQCLSECPSGYIENSIANKCDYVSNIGISLDLTDQIRLDTVSGFNVGINNAHTYPNFDANDPIPAYKRGYYFKFSKYLSSTVMIAPSFTVSIWTKPLSGGILVTKYISSDIFKITVDPSGFPVLSIAFSDSTSTTLTASTSILNSWYFLSFTGQVQSDGKTIINLYINAVSTSSITTTSLTYFKDTILGYLYIGNDETFGTSGLHGFLARLIIYNSYSNQADDYATSSCVTGCSTCPSNHLCLSECDFDKYPDSCTACSSCIQGCVNDLSCNLCRDKECESCTTFSGECTSCITNAYKSAGHCMCLANALWVPNFQSCELCHSICASCSTLKFNGCLACISGYYLVQSLCMSFCPTGYTVSFSNCNANPSYTNFFVFNLMPHQIKDVVTDLKSNIPVLTGKDNNFYPNYDTTDPIATINRGYYFTGSSYMQLPPYAGTTSPLFTFAPKFTIAAWIKPIVGTGVIFSKQANSGSFKKSISLELISKYPSLTLTLKDSSTIIYTSSNPSLEATLSQWNFISAISSISSTPQQTITLSINGASDLSSDLAPSWLNDLENSFLIAIGACYSSPTSLISFFNGFLWDLKIYNTPIAVSSLASSSCNWCSLCPIDNGNACIDHCDLDKYLDDSICEACLPGCFTNGCVRSDKSCNLCKDVICKVCDEYTNTCITCKTNANLVGSICQCNSGYYWNTINEDCELCDVSCKTCTSSSSLDCLSCADGYYSSLGVCKAGCPVGYSSSPSGCVLAKENFFDLDLNTLNGVIYDKASSIPVITGSSEQFYPDYEADDPIPAYLRGFYFNGQSSVLRLPEYLTYASPNLLIGTTFTISIWINTEISSSALLSKHDITNNFSVIYSILLIGSKPAISLIINSSPFMYQCQGLLNNYEWSHVVFTLEPNSGYNIMSSYINGLSDSSATTGYGAFTDISSHTTITIGAQLSSQGLYNYYQGFIYSIQMFNIIKPISSLSTKLCNENCNVCPTSQICIPNCKINEYWSGPAYNKCYNCDIKCKKSCRDWRGTCSLCSNLLCEDCIGYSSAECVTCKENAINPDSCICDDNHVLGTPNNTTCIPIAQGGFRGPDGVFYPCPNLCTLCESVTKCTACVENASLKTDLCYCNLGYNGIKTCALVPFSAKLAVLSDNSLSLTFSESLAKVLTVYDFIVVIEKQGEITCKIEQVNSTFYYISLNIKEKISKGTLATFTFLDLKEVKSVSNGILNSSDFTVVLNSYNPDPYSSDVEAITSQATAITQTTVAAALALSFISPNLSSLWSIVNTLQILSYLTLSGIPFSNKLRAFLNNLNSFNLFPNMFSYLIDEKEGNTPYSQAQDFGYETDLILINQGNDFTLILASIVALPLIYYFSKCSQRWIGSKLRKTLKSYQFAFYLRFWIQCYLEIGAAVSIGIIELKFINATQIINFIICASVCILLIITPGLFFAFSYKNKNQILLHQKTFFASFGSLFYEFRTDREFLTTQYYFVFFVRRLIYIVNLVYLRNYPETEVTINIVLSLMTIMHLLLYSPFKDQIYQLSNLVSEILICIIMGSTAAYLFNLESNVISKIENCIVIIIVIIIGVQLLASITILVRTVYEFFRIKFNTGNIDKAKILPIQSQIVQKVKKANQKIIL</sequence>
<gene>
    <name evidence="8" type="ORF">BSTOLATCC_MIC63390</name>
</gene>
<dbReference type="SMART" id="SM00181">
    <property type="entry name" value="EGF"/>
    <property type="match status" value="8"/>
</dbReference>
<evidence type="ECO:0000256" key="1">
    <source>
        <dbReference type="ARBA" id="ARBA00022670"/>
    </source>
</evidence>
<feature type="transmembrane region" description="Helical" evidence="5">
    <location>
        <begin position="2915"/>
        <end position="2935"/>
    </location>
</feature>
<proteinExistence type="predicted"/>
<evidence type="ECO:0000256" key="6">
    <source>
        <dbReference type="SAM" id="SignalP"/>
    </source>
</evidence>
<feature type="transmembrane region" description="Helical" evidence="5">
    <location>
        <begin position="2766"/>
        <end position="2788"/>
    </location>
</feature>
<dbReference type="PANTHER" id="PTHR42884:SF31">
    <property type="entry name" value="PROPROTEIN CONVERTASE SUBTILISIN_KEXIN TYPE 5"/>
    <property type="match status" value="1"/>
</dbReference>
<organism evidence="8 9">
    <name type="scientific">Blepharisma stoltei</name>
    <dbReference type="NCBI Taxonomy" id="1481888"/>
    <lineage>
        <taxon>Eukaryota</taxon>
        <taxon>Sar</taxon>
        <taxon>Alveolata</taxon>
        <taxon>Ciliophora</taxon>
        <taxon>Postciliodesmatophora</taxon>
        <taxon>Heterotrichea</taxon>
        <taxon>Heterotrichida</taxon>
        <taxon>Blepharismidae</taxon>
        <taxon>Blepharisma</taxon>
    </lineage>
</organism>
<dbReference type="Gene3D" id="2.60.120.200">
    <property type="match status" value="5"/>
</dbReference>
<dbReference type="Pfam" id="PF13385">
    <property type="entry name" value="Laminin_G_3"/>
    <property type="match status" value="4"/>
</dbReference>
<dbReference type="GO" id="GO:0000139">
    <property type="term" value="C:Golgi membrane"/>
    <property type="evidence" value="ECO:0007669"/>
    <property type="project" value="TreeGrafter"/>
</dbReference>
<dbReference type="SUPFAM" id="SSF57184">
    <property type="entry name" value="Growth factor receptor domain"/>
    <property type="match status" value="5"/>
</dbReference>
<feature type="transmembrane region" description="Helical" evidence="5">
    <location>
        <begin position="2800"/>
        <end position="2822"/>
    </location>
</feature>
<keyword evidence="6" id="KW-0732">Signal</keyword>
<feature type="transmembrane region" description="Helical" evidence="5">
    <location>
        <begin position="2859"/>
        <end position="2879"/>
    </location>
</feature>
<dbReference type="InterPro" id="IPR000742">
    <property type="entry name" value="EGF"/>
</dbReference>
<keyword evidence="2" id="KW-0378">Hydrolase</keyword>
<feature type="transmembrane region" description="Helical" evidence="5">
    <location>
        <begin position="2729"/>
        <end position="2745"/>
    </location>
</feature>
<keyword evidence="4" id="KW-1015">Disulfide bond</keyword>
<evidence type="ECO:0000259" key="7">
    <source>
        <dbReference type="PROSITE" id="PS00652"/>
    </source>
</evidence>
<dbReference type="GO" id="GO:0016486">
    <property type="term" value="P:peptide hormone processing"/>
    <property type="evidence" value="ECO:0007669"/>
    <property type="project" value="TreeGrafter"/>
</dbReference>
<keyword evidence="3" id="KW-0720">Serine protease</keyword>
<feature type="domain" description="TNFR-Cys" evidence="7">
    <location>
        <begin position="2375"/>
        <end position="2415"/>
    </location>
</feature>
<reference evidence="8" key="1">
    <citation type="submission" date="2021-09" db="EMBL/GenBank/DDBJ databases">
        <authorList>
            <consortium name="AG Swart"/>
            <person name="Singh M."/>
            <person name="Singh A."/>
            <person name="Seah K."/>
            <person name="Emmerich C."/>
        </authorList>
    </citation>
    <scope>NUCLEOTIDE SEQUENCE</scope>
    <source>
        <strain evidence="8">ATCC30299</strain>
    </source>
</reference>
<keyword evidence="5" id="KW-0472">Membrane</keyword>
<dbReference type="InterPro" id="IPR013320">
    <property type="entry name" value="ConA-like_dom_sf"/>
</dbReference>
<keyword evidence="9" id="KW-1185">Reference proteome</keyword>
<evidence type="ECO:0000313" key="9">
    <source>
        <dbReference type="Proteomes" id="UP001162131"/>
    </source>
</evidence>
<keyword evidence="5" id="KW-1133">Transmembrane helix</keyword>
<evidence type="ECO:0000313" key="8">
    <source>
        <dbReference type="EMBL" id="CAG9335183.1"/>
    </source>
</evidence>
<evidence type="ECO:0000256" key="4">
    <source>
        <dbReference type="ARBA" id="ARBA00023157"/>
    </source>
</evidence>
<dbReference type="GO" id="GO:0005802">
    <property type="term" value="C:trans-Golgi network"/>
    <property type="evidence" value="ECO:0007669"/>
    <property type="project" value="TreeGrafter"/>
</dbReference>
<protein>
    <recommendedName>
        <fullName evidence="7">TNFR-Cys domain-containing protein</fullName>
    </recommendedName>
</protein>
<dbReference type="GO" id="GO:0004252">
    <property type="term" value="F:serine-type endopeptidase activity"/>
    <property type="evidence" value="ECO:0007669"/>
    <property type="project" value="TreeGrafter"/>
</dbReference>
<dbReference type="Proteomes" id="UP001162131">
    <property type="component" value="Unassembled WGS sequence"/>
</dbReference>
<comment type="caution">
    <text evidence="8">The sequence shown here is derived from an EMBL/GenBank/DDBJ whole genome shotgun (WGS) entry which is preliminary data.</text>
</comment>
<keyword evidence="5" id="KW-0812">Transmembrane</keyword>
<feature type="chain" id="PRO_5043784572" description="TNFR-Cys domain-containing protein" evidence="6">
    <location>
        <begin position="17"/>
        <end position="3008"/>
    </location>
</feature>
<dbReference type="InterPro" id="IPR006212">
    <property type="entry name" value="Furin_repeat"/>
</dbReference>
<feature type="signal peptide" evidence="6">
    <location>
        <begin position="1"/>
        <end position="16"/>
    </location>
</feature>
<name>A0AAU9K9P0_9CILI</name>
<feature type="transmembrane region" description="Helical" evidence="5">
    <location>
        <begin position="2885"/>
        <end position="2903"/>
    </location>
</feature>
<evidence type="ECO:0000256" key="3">
    <source>
        <dbReference type="ARBA" id="ARBA00022825"/>
    </source>
</evidence>
<keyword evidence="1" id="KW-0645">Protease</keyword>
<dbReference type="SUPFAM" id="SSF49899">
    <property type="entry name" value="Concanavalin A-like lectins/glucanases"/>
    <property type="match status" value="5"/>
</dbReference>
<evidence type="ECO:0000256" key="5">
    <source>
        <dbReference type="SAM" id="Phobius"/>
    </source>
</evidence>
<dbReference type="EMBL" id="CAJZBQ010000061">
    <property type="protein sequence ID" value="CAG9335183.1"/>
    <property type="molecule type" value="Genomic_DNA"/>
</dbReference>
<dbReference type="SMART" id="SM00261">
    <property type="entry name" value="FU"/>
    <property type="match status" value="7"/>
</dbReference>
<dbReference type="CDD" id="cd00064">
    <property type="entry name" value="FU"/>
    <property type="match status" value="3"/>
</dbReference>
<accession>A0AAU9K9P0</accession>
<dbReference type="Gene3D" id="2.10.220.10">
    <property type="entry name" value="Hormone Receptor, Insulin-like Growth Factor Receptor 1, Chain A, domain 2"/>
    <property type="match status" value="4"/>
</dbReference>
<feature type="domain" description="TNFR-Cys" evidence="7">
    <location>
        <begin position="1632"/>
        <end position="1669"/>
    </location>
</feature>
<dbReference type="PANTHER" id="PTHR42884">
    <property type="entry name" value="PROPROTEIN CONVERTASE SUBTILISIN/KEXIN-RELATED"/>
    <property type="match status" value="1"/>
</dbReference>
<dbReference type="InterPro" id="IPR009030">
    <property type="entry name" value="Growth_fac_rcpt_cys_sf"/>
</dbReference>